<evidence type="ECO:0000313" key="3">
    <source>
        <dbReference type="Proteomes" id="UP000092460"/>
    </source>
</evidence>
<feature type="region of interest" description="Disordered" evidence="1">
    <location>
        <begin position="45"/>
        <end position="67"/>
    </location>
</feature>
<feature type="compositionally biased region" description="Basic residues" evidence="1">
    <location>
        <begin position="165"/>
        <end position="183"/>
    </location>
</feature>
<feature type="compositionally biased region" description="Acidic residues" evidence="1">
    <location>
        <begin position="123"/>
        <end position="140"/>
    </location>
</feature>
<dbReference type="EMBL" id="JXJN01020213">
    <property type="status" value="NOT_ANNOTATED_CDS"/>
    <property type="molecule type" value="Genomic_DNA"/>
</dbReference>
<feature type="compositionally biased region" description="Low complexity" evidence="1">
    <location>
        <begin position="153"/>
        <end position="164"/>
    </location>
</feature>
<evidence type="ECO:0000256" key="1">
    <source>
        <dbReference type="SAM" id="MobiDB-lite"/>
    </source>
</evidence>
<sequence length="183" mass="21046">MSNKLLKDILKTREVLKAKQNLQKWALEKLDNKRSTPLMSLLTNDSIENHNNNNGGDDDDEHNNEINDVNNFDYKHVAVAADNDVAIMMLRCPRILHYQIIAASPKVVHNTEDPPHMDQIGGQEEEEEVDFHNAEEEEEVLNIGERSFESSGSTTLLNKNNSNNNKKRFRIKKSLKRNIDKKK</sequence>
<dbReference type="Proteomes" id="UP000092460">
    <property type="component" value="Unassembled WGS sequence"/>
</dbReference>
<dbReference type="AlphaFoldDB" id="A0A1B0BTK5"/>
<evidence type="ECO:0000313" key="2">
    <source>
        <dbReference type="EnsemblMetazoa" id="GPPI040105-PA"/>
    </source>
</evidence>
<dbReference type="EnsemblMetazoa" id="GPPI040105-RA">
    <property type="protein sequence ID" value="GPPI040105-PA"/>
    <property type="gene ID" value="GPPI040105"/>
</dbReference>
<feature type="compositionally biased region" description="Low complexity" evidence="1">
    <location>
        <begin position="45"/>
        <end position="55"/>
    </location>
</feature>
<reference evidence="2" key="2">
    <citation type="submission" date="2020-05" db="UniProtKB">
        <authorList>
            <consortium name="EnsemblMetazoa"/>
        </authorList>
    </citation>
    <scope>IDENTIFICATION</scope>
    <source>
        <strain evidence="2">IAEA</strain>
    </source>
</reference>
<proteinExistence type="predicted"/>
<accession>A0A1B0BTK5</accession>
<name>A0A1B0BTK5_9MUSC</name>
<reference evidence="3" key="1">
    <citation type="submission" date="2015-01" db="EMBL/GenBank/DDBJ databases">
        <authorList>
            <person name="Aksoy S."/>
            <person name="Warren W."/>
            <person name="Wilson R.K."/>
        </authorList>
    </citation>
    <scope>NUCLEOTIDE SEQUENCE [LARGE SCALE GENOMIC DNA]</scope>
    <source>
        <strain evidence="3">IAEA</strain>
    </source>
</reference>
<organism evidence="2 3">
    <name type="scientific">Glossina palpalis gambiensis</name>
    <dbReference type="NCBI Taxonomy" id="67801"/>
    <lineage>
        <taxon>Eukaryota</taxon>
        <taxon>Metazoa</taxon>
        <taxon>Ecdysozoa</taxon>
        <taxon>Arthropoda</taxon>
        <taxon>Hexapoda</taxon>
        <taxon>Insecta</taxon>
        <taxon>Pterygota</taxon>
        <taxon>Neoptera</taxon>
        <taxon>Endopterygota</taxon>
        <taxon>Diptera</taxon>
        <taxon>Brachycera</taxon>
        <taxon>Muscomorpha</taxon>
        <taxon>Hippoboscoidea</taxon>
        <taxon>Glossinidae</taxon>
        <taxon>Glossina</taxon>
    </lineage>
</organism>
<protein>
    <submittedName>
        <fullName evidence="2">Uncharacterized protein</fullName>
    </submittedName>
</protein>
<keyword evidence="3" id="KW-1185">Reference proteome</keyword>
<dbReference type="VEuPathDB" id="VectorBase:GPPI040105"/>
<feature type="region of interest" description="Disordered" evidence="1">
    <location>
        <begin position="118"/>
        <end position="183"/>
    </location>
</feature>